<comment type="caution">
    <text evidence="5">The sequence shown here is derived from an EMBL/GenBank/DDBJ whole genome shotgun (WGS) entry which is preliminary data.</text>
</comment>
<keyword evidence="2" id="KW-0862">Zinc</keyword>
<dbReference type="AlphaFoldDB" id="A0A9P8CU72"/>
<accession>A0A9P8CU72</accession>
<dbReference type="InterPro" id="IPR001781">
    <property type="entry name" value="Znf_LIM"/>
</dbReference>
<reference evidence="5" key="1">
    <citation type="submission" date="2021-07" db="EMBL/GenBank/DDBJ databases">
        <title>Draft genome of Mortierella alpina, strain LL118, isolated from an aspen leaf litter sample.</title>
        <authorList>
            <person name="Yang S."/>
            <person name="Vinatzer B.A."/>
        </authorList>
    </citation>
    <scope>NUCLEOTIDE SEQUENCE</scope>
    <source>
        <strain evidence="5">LL118</strain>
    </source>
</reference>
<dbReference type="GO" id="GO:0046872">
    <property type="term" value="F:metal ion binding"/>
    <property type="evidence" value="ECO:0007669"/>
    <property type="project" value="UniProtKB-KW"/>
</dbReference>
<feature type="compositionally biased region" description="Low complexity" evidence="3">
    <location>
        <begin position="112"/>
        <end position="127"/>
    </location>
</feature>
<feature type="compositionally biased region" description="Low complexity" evidence="3">
    <location>
        <begin position="191"/>
        <end position="200"/>
    </location>
</feature>
<feature type="region of interest" description="Disordered" evidence="3">
    <location>
        <begin position="153"/>
        <end position="348"/>
    </location>
</feature>
<protein>
    <recommendedName>
        <fullName evidence="4">LIM zinc-binding domain-containing protein</fullName>
    </recommendedName>
</protein>
<evidence type="ECO:0000259" key="4">
    <source>
        <dbReference type="Pfam" id="PF00412"/>
    </source>
</evidence>
<feature type="compositionally biased region" description="Low complexity" evidence="3">
    <location>
        <begin position="327"/>
        <end position="337"/>
    </location>
</feature>
<feature type="compositionally biased region" description="Acidic residues" evidence="3">
    <location>
        <begin position="269"/>
        <end position="284"/>
    </location>
</feature>
<gene>
    <name evidence="5" type="ORF">KVV02_007551</name>
</gene>
<dbReference type="Gene3D" id="2.10.110.10">
    <property type="entry name" value="Cysteine Rich Protein"/>
    <property type="match status" value="1"/>
</dbReference>
<feature type="region of interest" description="Disordered" evidence="3">
    <location>
        <begin position="111"/>
        <end position="141"/>
    </location>
</feature>
<keyword evidence="1" id="KW-0479">Metal-binding</keyword>
<evidence type="ECO:0000313" key="6">
    <source>
        <dbReference type="Proteomes" id="UP000717515"/>
    </source>
</evidence>
<evidence type="ECO:0000256" key="2">
    <source>
        <dbReference type="ARBA" id="ARBA00022833"/>
    </source>
</evidence>
<feature type="compositionally biased region" description="Polar residues" evidence="3">
    <location>
        <begin position="302"/>
        <end position="319"/>
    </location>
</feature>
<evidence type="ECO:0000256" key="1">
    <source>
        <dbReference type="ARBA" id="ARBA00022723"/>
    </source>
</evidence>
<proteinExistence type="predicted"/>
<dbReference type="EMBL" id="JAIFTL010000492">
    <property type="protein sequence ID" value="KAG9319327.1"/>
    <property type="molecule type" value="Genomic_DNA"/>
</dbReference>
<evidence type="ECO:0000313" key="5">
    <source>
        <dbReference type="EMBL" id="KAG9319327.1"/>
    </source>
</evidence>
<organism evidence="5 6">
    <name type="scientific">Mortierella alpina</name>
    <name type="common">Oleaginous fungus</name>
    <name type="synonym">Mortierella renispora</name>
    <dbReference type="NCBI Taxonomy" id="64518"/>
    <lineage>
        <taxon>Eukaryota</taxon>
        <taxon>Fungi</taxon>
        <taxon>Fungi incertae sedis</taxon>
        <taxon>Mucoromycota</taxon>
        <taxon>Mortierellomycotina</taxon>
        <taxon>Mortierellomycetes</taxon>
        <taxon>Mortierellales</taxon>
        <taxon>Mortierellaceae</taxon>
        <taxon>Mortierella</taxon>
    </lineage>
</organism>
<dbReference type="SUPFAM" id="SSF57716">
    <property type="entry name" value="Glucocorticoid receptor-like (DNA-binding domain)"/>
    <property type="match status" value="1"/>
</dbReference>
<dbReference type="Pfam" id="PF00412">
    <property type="entry name" value="LIM"/>
    <property type="match status" value="1"/>
</dbReference>
<feature type="compositionally biased region" description="Low complexity" evidence="3">
    <location>
        <begin position="218"/>
        <end position="227"/>
    </location>
</feature>
<feature type="domain" description="LIM zinc-binding" evidence="4">
    <location>
        <begin position="7"/>
        <end position="47"/>
    </location>
</feature>
<feature type="compositionally biased region" description="Basic and acidic residues" evidence="3">
    <location>
        <begin position="443"/>
        <end position="452"/>
    </location>
</feature>
<feature type="compositionally biased region" description="Basic and acidic residues" evidence="3">
    <location>
        <begin position="228"/>
        <end position="268"/>
    </location>
</feature>
<dbReference type="Proteomes" id="UP000717515">
    <property type="component" value="Unassembled WGS sequence"/>
</dbReference>
<name>A0A9P8CU72_MORAP</name>
<feature type="region of interest" description="Disordered" evidence="3">
    <location>
        <begin position="394"/>
        <end position="452"/>
    </location>
</feature>
<sequence length="452" mass="49747">MMSTRPCSNCKKTVYVNEKVDAEGRWYHRPCFKCMAPNCNTPLTLRNFQMAALDDSVLDEMTGRPAKVLVCKEHVPMPKTSFGTDTLAFKHMTSAPKPSMSGLHRSLMGDRASAALSSSSSSSTSTTGQKQKNVSSPRSLAQGSHAEFLKNMNGASKVDAEEEEEEGGESKSNKRDEQQQNAKENEKEEPSSSSSTTTTTLPKYQRGRFTISDSDSIAVAHASAEAAQDPKKDDDSFRNLPVRHEDYGHKEGHTAAEDKEEATKNAKDDAEDWDQAEDKGEQEEEDHKQERVFTMKGGSGGTSSANKSNGGSSFMNKLQKSLDKQQQHPSTTQQQQHGKGGDEIVVALETPVDISDRVQRDHLKIDLENDQEIEAAEIKAPPGEAEEKKLVDMAFSSKLMQQQQQQKRNKKKNSKKNLSPTAADKAVEDDEWGTDVTSTTDSLGRREPVAGM</sequence>
<feature type="compositionally biased region" description="Polar residues" evidence="3">
    <location>
        <begin position="128"/>
        <end position="141"/>
    </location>
</feature>
<evidence type="ECO:0000256" key="3">
    <source>
        <dbReference type="SAM" id="MobiDB-lite"/>
    </source>
</evidence>
<feature type="compositionally biased region" description="Basic and acidic residues" evidence="3">
    <location>
        <begin position="168"/>
        <end position="190"/>
    </location>
</feature>